<name>A0AAE0VLP4_9BIVA</name>
<keyword evidence="3" id="KW-0378">Hydrolase</keyword>
<dbReference type="NCBIfam" id="NF001159">
    <property type="entry name" value="PRK00150.1-3"/>
    <property type="match status" value="1"/>
</dbReference>
<dbReference type="CDD" id="cd00487">
    <property type="entry name" value="Pep_deformylase"/>
    <property type="match status" value="1"/>
</dbReference>
<dbReference type="GO" id="GO:0042586">
    <property type="term" value="F:peptide deformylase activity"/>
    <property type="evidence" value="ECO:0007669"/>
    <property type="project" value="UniProtKB-EC"/>
</dbReference>
<dbReference type="SUPFAM" id="SSF56420">
    <property type="entry name" value="Peptide deformylase"/>
    <property type="match status" value="1"/>
</dbReference>
<comment type="caution">
    <text evidence="4">The sequence shown here is derived from an EMBL/GenBank/DDBJ whole genome shotgun (WGS) entry which is preliminary data.</text>
</comment>
<evidence type="ECO:0000256" key="1">
    <source>
        <dbReference type="ARBA" id="ARBA00010759"/>
    </source>
</evidence>
<comment type="function">
    <text evidence="3">Removes the formyl group from the N-terminal Met of newly synthesized proteins.</text>
</comment>
<organism evidence="4 5">
    <name type="scientific">Potamilus streckersoni</name>
    <dbReference type="NCBI Taxonomy" id="2493646"/>
    <lineage>
        <taxon>Eukaryota</taxon>
        <taxon>Metazoa</taxon>
        <taxon>Spiralia</taxon>
        <taxon>Lophotrochozoa</taxon>
        <taxon>Mollusca</taxon>
        <taxon>Bivalvia</taxon>
        <taxon>Autobranchia</taxon>
        <taxon>Heteroconchia</taxon>
        <taxon>Palaeoheterodonta</taxon>
        <taxon>Unionida</taxon>
        <taxon>Unionoidea</taxon>
        <taxon>Unionidae</taxon>
        <taxon>Ambleminae</taxon>
        <taxon>Lampsilini</taxon>
        <taxon>Potamilus</taxon>
    </lineage>
</organism>
<comment type="similarity">
    <text evidence="1 3">Belongs to the polypeptide deformylase family.</text>
</comment>
<sequence>MAIHPIVLYGSPVLRKKAKPVTADNMSTLIPLIEDMYETMHNAHGVGLAAPQIGKSIRMFVIDVSPIEEYKHSVPFVVINPHILAVSNDQNSYEEGCLSIPFLKGDVMRPTNIKLKFRDEKFVSKTLVFNDFLARVIQHEFDHLNGVLFIDKMSKTSKAGLSEKLQAIQNGSDRNVSDYARISGIEYLKSEDFLTMLNNNKTSEFKKIHTKDRPLSEKEIIEWKKIFG</sequence>
<dbReference type="GO" id="GO:0006412">
    <property type="term" value="P:translation"/>
    <property type="evidence" value="ECO:0007669"/>
    <property type="project" value="UniProtKB-KW"/>
</dbReference>
<reference evidence="4" key="2">
    <citation type="journal article" date="2021" name="Genome Biol. Evol.">
        <title>Developing a high-quality reference genome for a parasitic bivalve with doubly uniparental inheritance (Bivalvia: Unionida).</title>
        <authorList>
            <person name="Smith C.H."/>
        </authorList>
    </citation>
    <scope>NUCLEOTIDE SEQUENCE</scope>
    <source>
        <strain evidence="4">CHS0354</strain>
        <tissue evidence="4">Mantle</tissue>
    </source>
</reference>
<dbReference type="PANTHER" id="PTHR10458">
    <property type="entry name" value="PEPTIDE DEFORMYLASE"/>
    <property type="match status" value="1"/>
</dbReference>
<dbReference type="PRINTS" id="PR01576">
    <property type="entry name" value="PDEFORMYLASE"/>
</dbReference>
<dbReference type="Pfam" id="PF01327">
    <property type="entry name" value="Pep_deformylase"/>
    <property type="match status" value="1"/>
</dbReference>
<dbReference type="AlphaFoldDB" id="A0AAE0VLP4"/>
<comment type="catalytic activity">
    <reaction evidence="3">
        <text>N-terminal N-formyl-L-methionyl-[peptide] + H2O = N-terminal L-methionyl-[peptide] + formate</text>
        <dbReference type="Rhea" id="RHEA:24420"/>
        <dbReference type="Rhea" id="RHEA-COMP:10639"/>
        <dbReference type="Rhea" id="RHEA-COMP:10640"/>
        <dbReference type="ChEBI" id="CHEBI:15377"/>
        <dbReference type="ChEBI" id="CHEBI:15740"/>
        <dbReference type="ChEBI" id="CHEBI:49298"/>
        <dbReference type="ChEBI" id="CHEBI:64731"/>
        <dbReference type="EC" id="3.5.1.88"/>
    </reaction>
</comment>
<keyword evidence="3" id="KW-0648">Protein biosynthesis</keyword>
<dbReference type="GO" id="GO:0046872">
    <property type="term" value="F:metal ion binding"/>
    <property type="evidence" value="ECO:0007669"/>
    <property type="project" value="UniProtKB-KW"/>
</dbReference>
<dbReference type="HAMAP" id="MF_00163">
    <property type="entry name" value="Pep_deformylase"/>
    <property type="match status" value="1"/>
</dbReference>
<proteinExistence type="inferred from homology"/>
<dbReference type="InterPro" id="IPR036821">
    <property type="entry name" value="Peptide_deformylase_sf"/>
</dbReference>
<evidence type="ECO:0000313" key="5">
    <source>
        <dbReference type="Proteomes" id="UP001195483"/>
    </source>
</evidence>
<dbReference type="PANTHER" id="PTHR10458:SF22">
    <property type="entry name" value="PEPTIDE DEFORMYLASE"/>
    <property type="match status" value="1"/>
</dbReference>
<dbReference type="InterPro" id="IPR023635">
    <property type="entry name" value="Peptide_deformylase"/>
</dbReference>
<dbReference type="EMBL" id="JAEAOA010001427">
    <property type="protein sequence ID" value="KAK3582509.1"/>
    <property type="molecule type" value="Genomic_DNA"/>
</dbReference>
<reference evidence="4" key="1">
    <citation type="journal article" date="2021" name="Genome Biol. Evol.">
        <title>A High-Quality Reference Genome for a Parasitic Bivalve with Doubly Uniparental Inheritance (Bivalvia: Unionida).</title>
        <authorList>
            <person name="Smith C.H."/>
        </authorList>
    </citation>
    <scope>NUCLEOTIDE SEQUENCE</scope>
    <source>
        <strain evidence="4">CHS0354</strain>
    </source>
</reference>
<evidence type="ECO:0000313" key="4">
    <source>
        <dbReference type="EMBL" id="KAK3582509.1"/>
    </source>
</evidence>
<dbReference type="Gene3D" id="3.90.45.10">
    <property type="entry name" value="Peptide deformylase"/>
    <property type="match status" value="1"/>
</dbReference>
<evidence type="ECO:0000256" key="3">
    <source>
        <dbReference type="RuleBase" id="RU362111"/>
    </source>
</evidence>
<dbReference type="NCBIfam" id="TIGR00079">
    <property type="entry name" value="pept_deformyl"/>
    <property type="match status" value="1"/>
</dbReference>
<keyword evidence="3" id="KW-0479">Metal-binding</keyword>
<protein>
    <recommendedName>
        <fullName evidence="2 3">Peptide deformylase</fullName>
        <ecNumber evidence="2 3">3.5.1.88</ecNumber>
    </recommendedName>
</protein>
<dbReference type="EC" id="3.5.1.88" evidence="2 3"/>
<dbReference type="Proteomes" id="UP001195483">
    <property type="component" value="Unassembled WGS sequence"/>
</dbReference>
<keyword evidence="5" id="KW-1185">Reference proteome</keyword>
<accession>A0AAE0VLP4</accession>
<reference evidence="4" key="3">
    <citation type="submission" date="2023-05" db="EMBL/GenBank/DDBJ databases">
        <authorList>
            <person name="Smith C.H."/>
        </authorList>
    </citation>
    <scope>NUCLEOTIDE SEQUENCE</scope>
    <source>
        <strain evidence="4">CHS0354</strain>
        <tissue evidence="4">Mantle</tissue>
    </source>
</reference>
<evidence type="ECO:0000256" key="2">
    <source>
        <dbReference type="ARBA" id="ARBA00012175"/>
    </source>
</evidence>
<gene>
    <name evidence="4" type="ORF">CHS0354_024057</name>
</gene>